<feature type="transmembrane region" description="Helical" evidence="1">
    <location>
        <begin position="93"/>
        <end position="111"/>
    </location>
</feature>
<dbReference type="Proteomes" id="UP000078503">
    <property type="component" value="Unassembled WGS sequence"/>
</dbReference>
<keyword evidence="1" id="KW-0812">Transmembrane</keyword>
<feature type="transmembrane region" description="Helical" evidence="1">
    <location>
        <begin position="12"/>
        <end position="33"/>
    </location>
</feature>
<gene>
    <name evidence="2" type="ORF">A3K86_16425</name>
</gene>
<sequence>MYIAQRKQTQFTNLTLLLVWWVIGVCLANNMGLLSGCTQSLSHTESVQKVTSVGYVSVNHHAIDTAAAQHDSKGLSTKCDLSEHLITFEQLQVAQYALLTLLVALILVIGLRSAFHSLPIFTEPILQQGRRLHLTLCVFRE</sequence>
<protein>
    <recommendedName>
        <fullName evidence="4">Copper resistance protein</fullName>
    </recommendedName>
</protein>
<keyword evidence="3" id="KW-1185">Reference proteome</keyword>
<evidence type="ECO:0000256" key="1">
    <source>
        <dbReference type="SAM" id="Phobius"/>
    </source>
</evidence>
<evidence type="ECO:0008006" key="4">
    <source>
        <dbReference type="Google" id="ProtNLM"/>
    </source>
</evidence>
<evidence type="ECO:0000313" key="2">
    <source>
        <dbReference type="EMBL" id="OAN13241.1"/>
    </source>
</evidence>
<name>A0A178K7H0_9GAMM</name>
<accession>A0A178K7H0</accession>
<keyword evidence="1" id="KW-1133">Transmembrane helix</keyword>
<dbReference type="STRING" id="858640.A3K86_16425"/>
<evidence type="ECO:0000313" key="3">
    <source>
        <dbReference type="Proteomes" id="UP000078503"/>
    </source>
</evidence>
<organism evidence="2 3">
    <name type="scientific">Photobacterium jeanii</name>
    <dbReference type="NCBI Taxonomy" id="858640"/>
    <lineage>
        <taxon>Bacteria</taxon>
        <taxon>Pseudomonadati</taxon>
        <taxon>Pseudomonadota</taxon>
        <taxon>Gammaproteobacteria</taxon>
        <taxon>Vibrionales</taxon>
        <taxon>Vibrionaceae</taxon>
        <taxon>Photobacterium</taxon>
    </lineage>
</organism>
<dbReference type="AlphaFoldDB" id="A0A178K7H0"/>
<proteinExistence type="predicted"/>
<keyword evidence="1" id="KW-0472">Membrane</keyword>
<reference evidence="2 3" key="1">
    <citation type="submission" date="2016-03" db="EMBL/GenBank/DDBJ databases">
        <title>Photobacterium proteolyticum sp. nov. a protease producing bacterium isolated from ocean sediments of Laizhou Bay.</title>
        <authorList>
            <person name="Li Y."/>
        </authorList>
    </citation>
    <scope>NUCLEOTIDE SEQUENCE [LARGE SCALE GENOMIC DNA]</scope>
    <source>
        <strain evidence="2 3">R-40508</strain>
    </source>
</reference>
<comment type="caution">
    <text evidence="2">The sequence shown here is derived from an EMBL/GenBank/DDBJ whole genome shotgun (WGS) entry which is preliminary data.</text>
</comment>
<dbReference type="EMBL" id="LVHF01000029">
    <property type="protein sequence ID" value="OAN13241.1"/>
    <property type="molecule type" value="Genomic_DNA"/>
</dbReference>